<dbReference type="SUPFAM" id="SSF54928">
    <property type="entry name" value="RNA-binding domain, RBD"/>
    <property type="match status" value="3"/>
</dbReference>
<name>A0A7S4IPU5_9EUKA</name>
<dbReference type="InterPro" id="IPR002343">
    <property type="entry name" value="Hud_Sxl_RNA"/>
</dbReference>
<dbReference type="InterPro" id="IPR012677">
    <property type="entry name" value="Nucleotide-bd_a/b_plait_sf"/>
</dbReference>
<keyword evidence="6" id="KW-0810">Translation regulation</keyword>
<dbReference type="GO" id="GO:0006417">
    <property type="term" value="P:regulation of translation"/>
    <property type="evidence" value="ECO:0007669"/>
    <property type="project" value="UniProtKB-KW"/>
</dbReference>
<dbReference type="GO" id="GO:0003723">
    <property type="term" value="F:RNA binding"/>
    <property type="evidence" value="ECO:0007669"/>
    <property type="project" value="UniProtKB-UniRule"/>
</dbReference>
<evidence type="ECO:0000313" key="11">
    <source>
        <dbReference type="EMBL" id="CAE2235815.1"/>
    </source>
</evidence>
<sequence length="520" mass="57756">MAETTPTPTDAVPAVVPAVAAVPVTTETPTGTVTAPPTTHPQRIASLYVGDLAFDVTESDLFELFNPVKSIQSIRVCRDNVTRESLGYAYVNFTNAESADRAITLFNYTNLKGRAIRICWSQRDPSVRRSNVGNTYIKNFPKDLDTLALEELFQVYGNIISCKVQTDREGQSLGYGFVHFEKEEASKAAIAAMNGAIVGGKSLFVGPFIPKQKRNNGASMFTNVFVKNLPAKITLEEFTKLFADFGEITSPFLCTESTRETTYGFVNFENHESAVKAIEEMNQKEIEGRPLYVARAQSRAERDAQLKEKRAKLYEETKRRNLFVKQLPTNITEQQFTNLFSQFGTITSSKLVMANGVPKGFGFVCFSTPEEATAARESNLKIDGKPLYIAIAQRKSDRRLFLEAQHGARSVRPMQAMGYPRPYSAHPSWTGPVPQYAPFAAGYMPGPKTTFSQYAPVQVDLKEQLQAAVAKVHPENATEIAKMIYESASETNDTMNILNNQALLTQKITDALDVLERTRN</sequence>
<keyword evidence="4" id="KW-0963">Cytoplasm</keyword>
<evidence type="ECO:0000256" key="3">
    <source>
        <dbReference type="ARBA" id="ARBA00008557"/>
    </source>
</evidence>
<evidence type="ECO:0000259" key="10">
    <source>
        <dbReference type="PROSITE" id="PS50102"/>
    </source>
</evidence>
<dbReference type="FunFam" id="3.30.70.330:FF:000648">
    <property type="entry name" value="Polyadenylate-binding protein"/>
    <property type="match status" value="1"/>
</dbReference>
<dbReference type="InterPro" id="IPR003954">
    <property type="entry name" value="RRM_euk-type"/>
</dbReference>
<evidence type="ECO:0000256" key="6">
    <source>
        <dbReference type="ARBA" id="ARBA00022845"/>
    </source>
</evidence>
<evidence type="ECO:0000256" key="4">
    <source>
        <dbReference type="ARBA" id="ARBA00022490"/>
    </source>
</evidence>
<accession>A0A7S4IPU5</accession>
<dbReference type="InterPro" id="IPR036053">
    <property type="entry name" value="PABP-dom"/>
</dbReference>
<reference evidence="11" key="1">
    <citation type="submission" date="2021-01" db="EMBL/GenBank/DDBJ databases">
        <authorList>
            <person name="Corre E."/>
            <person name="Pelletier E."/>
            <person name="Niang G."/>
            <person name="Scheremetjew M."/>
            <person name="Finn R."/>
            <person name="Kale V."/>
            <person name="Holt S."/>
            <person name="Cochrane G."/>
            <person name="Meng A."/>
            <person name="Brown T."/>
            <person name="Cohen L."/>
        </authorList>
    </citation>
    <scope>NUCLEOTIDE SEQUENCE</scope>
    <source>
        <strain evidence="11">DIVA3 518/3/11/1/6</strain>
    </source>
</reference>
<comment type="subcellular location">
    <subcellularLocation>
        <location evidence="2">Cytoplasm</location>
    </subcellularLocation>
    <subcellularLocation>
        <location evidence="1">Nucleus</location>
    </subcellularLocation>
</comment>
<organism evidence="11">
    <name type="scientific">Vannella robusta</name>
    <dbReference type="NCBI Taxonomy" id="1487602"/>
    <lineage>
        <taxon>Eukaryota</taxon>
        <taxon>Amoebozoa</taxon>
        <taxon>Discosea</taxon>
        <taxon>Flabellinia</taxon>
        <taxon>Vannellidae</taxon>
        <taxon>Vannella</taxon>
    </lineage>
</organism>
<proteinExistence type="inferred from homology"/>
<evidence type="ECO:0000256" key="5">
    <source>
        <dbReference type="ARBA" id="ARBA00022737"/>
    </source>
</evidence>
<evidence type="ECO:0000256" key="1">
    <source>
        <dbReference type="ARBA" id="ARBA00004123"/>
    </source>
</evidence>
<feature type="domain" description="RRM" evidence="10">
    <location>
        <begin position="133"/>
        <end position="205"/>
    </location>
</feature>
<dbReference type="GO" id="GO:0005737">
    <property type="term" value="C:cytoplasm"/>
    <property type="evidence" value="ECO:0007669"/>
    <property type="project" value="UniProtKB-SubCell"/>
</dbReference>
<dbReference type="SMART" id="SM00360">
    <property type="entry name" value="RRM"/>
    <property type="match status" value="4"/>
</dbReference>
<gene>
    <name evidence="11" type="ORF">VSP0166_LOCUS15356</name>
</gene>
<feature type="domain" description="RRM" evidence="10">
    <location>
        <begin position="320"/>
        <end position="394"/>
    </location>
</feature>
<dbReference type="InterPro" id="IPR035979">
    <property type="entry name" value="RBD_domain_sf"/>
</dbReference>
<dbReference type="SMART" id="SM00361">
    <property type="entry name" value="RRM_1"/>
    <property type="match status" value="3"/>
</dbReference>
<keyword evidence="5" id="KW-0677">Repeat</keyword>
<dbReference type="PRINTS" id="PR00961">
    <property type="entry name" value="HUDSXLRNA"/>
</dbReference>
<dbReference type="AlphaFoldDB" id="A0A7S4IPU5"/>
<evidence type="ECO:0000256" key="8">
    <source>
        <dbReference type="ARBA" id="ARBA00023242"/>
    </source>
</evidence>
<dbReference type="InterPro" id="IPR000504">
    <property type="entry name" value="RRM_dom"/>
</dbReference>
<dbReference type="SUPFAM" id="SSF63570">
    <property type="entry name" value="PABC (PABP) domain"/>
    <property type="match status" value="1"/>
</dbReference>
<evidence type="ECO:0000256" key="2">
    <source>
        <dbReference type="ARBA" id="ARBA00004496"/>
    </source>
</evidence>
<dbReference type="FunFam" id="3.30.70.330:FF:000651">
    <property type="entry name" value="Poly(A) binding protein cytoplasmic 1 like"/>
    <property type="match status" value="1"/>
</dbReference>
<feature type="domain" description="RRM" evidence="10">
    <location>
        <begin position="222"/>
        <end position="298"/>
    </location>
</feature>
<comment type="similarity">
    <text evidence="3">Belongs to the polyadenylate-binding protein type-1 family.</text>
</comment>
<keyword evidence="8" id="KW-0539">Nucleus</keyword>
<feature type="domain" description="RRM" evidence="10">
    <location>
        <begin position="45"/>
        <end position="123"/>
    </location>
</feature>
<dbReference type="PANTHER" id="PTHR24012">
    <property type="entry name" value="RNA BINDING PROTEIN"/>
    <property type="match status" value="1"/>
</dbReference>
<dbReference type="Gene3D" id="3.30.70.330">
    <property type="match status" value="4"/>
</dbReference>
<dbReference type="GO" id="GO:0005634">
    <property type="term" value="C:nucleus"/>
    <property type="evidence" value="ECO:0007669"/>
    <property type="project" value="UniProtKB-SubCell"/>
</dbReference>
<evidence type="ECO:0000256" key="9">
    <source>
        <dbReference type="PROSITE-ProRule" id="PRU00176"/>
    </source>
</evidence>
<dbReference type="PROSITE" id="PS50102">
    <property type="entry name" value="RRM"/>
    <property type="match status" value="4"/>
</dbReference>
<evidence type="ECO:0000256" key="7">
    <source>
        <dbReference type="ARBA" id="ARBA00022884"/>
    </source>
</evidence>
<dbReference type="Gene3D" id="1.10.1900.10">
    <property type="entry name" value="c-terminal domain of poly(a) binding protein"/>
    <property type="match status" value="1"/>
</dbReference>
<dbReference type="Pfam" id="PF00076">
    <property type="entry name" value="RRM_1"/>
    <property type="match status" value="4"/>
</dbReference>
<keyword evidence="7 9" id="KW-0694">RNA-binding</keyword>
<protein>
    <recommendedName>
        <fullName evidence="10">RRM domain-containing protein</fullName>
    </recommendedName>
</protein>
<dbReference type="GO" id="GO:1990904">
    <property type="term" value="C:ribonucleoprotein complex"/>
    <property type="evidence" value="ECO:0007669"/>
    <property type="project" value="InterPro"/>
</dbReference>
<dbReference type="EMBL" id="HBKP01022023">
    <property type="protein sequence ID" value="CAE2235815.1"/>
    <property type="molecule type" value="Transcribed_RNA"/>
</dbReference>